<dbReference type="InterPro" id="IPR013760">
    <property type="entry name" value="Topo_IIA-like_dom_sf"/>
</dbReference>
<comment type="catalytic activity">
    <reaction evidence="1">
        <text>ATP-dependent breakage, passage and rejoining of double-stranded DNA.</text>
        <dbReference type="EC" id="5.6.2.2"/>
    </reaction>
</comment>
<keyword evidence="3" id="KW-0413">Isomerase</keyword>
<dbReference type="EMBL" id="JAAGNX010000044">
    <property type="protein sequence ID" value="NDV63641.1"/>
    <property type="molecule type" value="Genomic_DNA"/>
</dbReference>
<evidence type="ECO:0000256" key="2">
    <source>
        <dbReference type="ARBA" id="ARBA00023029"/>
    </source>
</evidence>
<dbReference type="InterPro" id="IPR013757">
    <property type="entry name" value="Topo_IIA_A_a_sf"/>
</dbReference>
<dbReference type="AlphaFoldDB" id="A0A6B2M3Q6"/>
<dbReference type="SUPFAM" id="SSF56719">
    <property type="entry name" value="Type II DNA topoisomerase"/>
    <property type="match status" value="1"/>
</dbReference>
<dbReference type="GO" id="GO:0003677">
    <property type="term" value="F:DNA binding"/>
    <property type="evidence" value="ECO:0007669"/>
    <property type="project" value="InterPro"/>
</dbReference>
<organism evidence="3 4">
    <name type="scientific">Oceanipulchritudo coccoides</name>
    <dbReference type="NCBI Taxonomy" id="2706888"/>
    <lineage>
        <taxon>Bacteria</taxon>
        <taxon>Pseudomonadati</taxon>
        <taxon>Verrucomicrobiota</taxon>
        <taxon>Opitutia</taxon>
        <taxon>Puniceicoccales</taxon>
        <taxon>Oceanipulchritudinaceae</taxon>
        <taxon>Oceanipulchritudo</taxon>
    </lineage>
</organism>
<feature type="non-terminal residue" evidence="3">
    <location>
        <position position="1"/>
    </location>
</feature>
<name>A0A6B2M3Q6_9BACT</name>
<evidence type="ECO:0000256" key="1">
    <source>
        <dbReference type="ARBA" id="ARBA00000185"/>
    </source>
</evidence>
<keyword evidence="4" id="KW-1185">Reference proteome</keyword>
<dbReference type="GO" id="GO:0003918">
    <property type="term" value="F:DNA topoisomerase type II (double strand cut, ATP-hydrolyzing) activity"/>
    <property type="evidence" value="ECO:0007669"/>
    <property type="project" value="UniProtKB-EC"/>
</dbReference>
<evidence type="ECO:0000313" key="4">
    <source>
        <dbReference type="Proteomes" id="UP000478417"/>
    </source>
</evidence>
<proteinExistence type="predicted"/>
<comment type="caution">
    <text evidence="3">The sequence shown here is derived from an EMBL/GenBank/DDBJ whole genome shotgun (WGS) entry which is preliminary data.</text>
</comment>
<protein>
    <submittedName>
        <fullName evidence="3">DNA topoisomerase IV subunit A</fullName>
    </submittedName>
</protein>
<dbReference type="Proteomes" id="UP000478417">
    <property type="component" value="Unassembled WGS sequence"/>
</dbReference>
<gene>
    <name evidence="3" type="ORF">G0Q06_14370</name>
</gene>
<dbReference type="GO" id="GO:0005524">
    <property type="term" value="F:ATP binding"/>
    <property type="evidence" value="ECO:0007669"/>
    <property type="project" value="InterPro"/>
</dbReference>
<accession>A0A6B2M3Q6</accession>
<dbReference type="Gene3D" id="1.10.268.10">
    <property type="entry name" value="Topoisomerase, domain 3"/>
    <property type="match status" value="1"/>
</dbReference>
<feature type="non-terminal residue" evidence="3">
    <location>
        <position position="87"/>
    </location>
</feature>
<sequence>IDIIRYDEDPKSALMAEDWSKDHPRAVDEADYVPPAASDDPSLTEVQAEAILNMRLRSLRRLEEMELLREQSALMEERAQIEDLLDS</sequence>
<reference evidence="3 4" key="1">
    <citation type="submission" date="2020-02" db="EMBL/GenBank/DDBJ databases">
        <title>Albibacoteraceae fam. nov., the first described family within the subdivision 4 Verrucomicrobia.</title>
        <authorList>
            <person name="Xi F."/>
        </authorList>
    </citation>
    <scope>NUCLEOTIDE SEQUENCE [LARGE SCALE GENOMIC DNA]</scope>
    <source>
        <strain evidence="3 4">CK1056</strain>
    </source>
</reference>
<evidence type="ECO:0000313" key="3">
    <source>
        <dbReference type="EMBL" id="NDV63641.1"/>
    </source>
</evidence>
<keyword evidence="2" id="KW-0799">Topoisomerase</keyword>